<organism evidence="6 7">
    <name type="scientific">Trapa incisa</name>
    <dbReference type="NCBI Taxonomy" id="236973"/>
    <lineage>
        <taxon>Eukaryota</taxon>
        <taxon>Viridiplantae</taxon>
        <taxon>Streptophyta</taxon>
        <taxon>Embryophyta</taxon>
        <taxon>Tracheophyta</taxon>
        <taxon>Spermatophyta</taxon>
        <taxon>Magnoliopsida</taxon>
        <taxon>eudicotyledons</taxon>
        <taxon>Gunneridae</taxon>
        <taxon>Pentapetalae</taxon>
        <taxon>rosids</taxon>
        <taxon>malvids</taxon>
        <taxon>Myrtales</taxon>
        <taxon>Lythraceae</taxon>
        <taxon>Trapa</taxon>
    </lineage>
</organism>
<comment type="subcellular location">
    <subcellularLocation>
        <location evidence="1">Membrane</location>
    </subcellularLocation>
</comment>
<comment type="similarity">
    <text evidence="2">Belongs to the UPF0496 family.</text>
</comment>
<dbReference type="EMBL" id="JAXIOK010000024">
    <property type="protein sequence ID" value="KAK4741721.1"/>
    <property type="molecule type" value="Genomic_DNA"/>
</dbReference>
<dbReference type="InterPro" id="IPR007749">
    <property type="entry name" value="DUF677"/>
</dbReference>
<protein>
    <submittedName>
        <fullName evidence="6">Uncharacterized protein</fullName>
    </submittedName>
</protein>
<evidence type="ECO:0000256" key="3">
    <source>
        <dbReference type="ARBA" id="ARBA00022692"/>
    </source>
</evidence>
<evidence type="ECO:0000256" key="4">
    <source>
        <dbReference type="ARBA" id="ARBA00022989"/>
    </source>
</evidence>
<proteinExistence type="inferred from homology"/>
<evidence type="ECO:0000256" key="2">
    <source>
        <dbReference type="ARBA" id="ARBA00009074"/>
    </source>
</evidence>
<evidence type="ECO:0000313" key="6">
    <source>
        <dbReference type="EMBL" id="KAK4741721.1"/>
    </source>
</evidence>
<accession>A0AAN7GEA3</accession>
<evidence type="ECO:0000313" key="7">
    <source>
        <dbReference type="Proteomes" id="UP001345219"/>
    </source>
</evidence>
<keyword evidence="3" id="KW-0812">Transmembrane</keyword>
<dbReference type="PANTHER" id="PTHR31113">
    <property type="entry name" value="UPF0496 PROTEIN 3-RELATED"/>
    <property type="match status" value="1"/>
</dbReference>
<sequence>MLKGQRGLVSSMQVGTYVVIKDMDNNLQLVNTLESEIRAMVEAARVPWGADDVEMKLSIVKIKKRLALSKEMVEELGKATGKCCREIRKARMVVVQGVIKRPNN</sequence>
<dbReference type="GO" id="GO:0016020">
    <property type="term" value="C:membrane"/>
    <property type="evidence" value="ECO:0007669"/>
    <property type="project" value="UniProtKB-SubCell"/>
</dbReference>
<keyword evidence="7" id="KW-1185">Reference proteome</keyword>
<name>A0AAN7GEA3_9MYRT</name>
<keyword evidence="5" id="KW-0472">Membrane</keyword>
<dbReference type="AlphaFoldDB" id="A0AAN7GEA3"/>
<evidence type="ECO:0000256" key="1">
    <source>
        <dbReference type="ARBA" id="ARBA00004370"/>
    </source>
</evidence>
<dbReference type="Proteomes" id="UP001345219">
    <property type="component" value="Chromosome 19"/>
</dbReference>
<dbReference type="PANTHER" id="PTHR31113:SF32">
    <property type="entry name" value="UPF0496 PLANT-LIKE PROTEIN"/>
    <property type="match status" value="1"/>
</dbReference>
<gene>
    <name evidence="6" type="ORF">SAY87_025309</name>
</gene>
<reference evidence="6 7" key="1">
    <citation type="journal article" date="2023" name="Hortic Res">
        <title>Pangenome of water caltrop reveals structural variations and asymmetric subgenome divergence after allopolyploidization.</title>
        <authorList>
            <person name="Zhang X."/>
            <person name="Chen Y."/>
            <person name="Wang L."/>
            <person name="Yuan Y."/>
            <person name="Fang M."/>
            <person name="Shi L."/>
            <person name="Lu R."/>
            <person name="Comes H.P."/>
            <person name="Ma Y."/>
            <person name="Chen Y."/>
            <person name="Huang G."/>
            <person name="Zhou Y."/>
            <person name="Zheng Z."/>
            <person name="Qiu Y."/>
        </authorList>
    </citation>
    <scope>NUCLEOTIDE SEQUENCE [LARGE SCALE GENOMIC DNA]</scope>
    <source>
        <tissue evidence="6">Roots</tissue>
    </source>
</reference>
<evidence type="ECO:0000256" key="5">
    <source>
        <dbReference type="ARBA" id="ARBA00023136"/>
    </source>
</evidence>
<dbReference type="Pfam" id="PF05055">
    <property type="entry name" value="DUF677"/>
    <property type="match status" value="1"/>
</dbReference>
<keyword evidence="4" id="KW-1133">Transmembrane helix</keyword>
<comment type="caution">
    <text evidence="6">The sequence shown here is derived from an EMBL/GenBank/DDBJ whole genome shotgun (WGS) entry which is preliminary data.</text>
</comment>